<dbReference type="Proteomes" id="UP000499080">
    <property type="component" value="Unassembled WGS sequence"/>
</dbReference>
<gene>
    <name evidence="1" type="ORF">AVEN_120068_1</name>
</gene>
<evidence type="ECO:0008006" key="3">
    <source>
        <dbReference type="Google" id="ProtNLM"/>
    </source>
</evidence>
<evidence type="ECO:0000313" key="2">
    <source>
        <dbReference type="Proteomes" id="UP000499080"/>
    </source>
</evidence>
<name>A0A4Y2SRB5_ARAVE</name>
<keyword evidence="2" id="KW-1185">Reference proteome</keyword>
<dbReference type="AlphaFoldDB" id="A0A4Y2SRB5"/>
<proteinExistence type="predicted"/>
<protein>
    <recommendedName>
        <fullName evidence="3">Reverse transcriptase domain-containing protein</fullName>
    </recommendedName>
</protein>
<organism evidence="1 2">
    <name type="scientific">Araneus ventricosus</name>
    <name type="common">Orbweaver spider</name>
    <name type="synonym">Epeira ventricosa</name>
    <dbReference type="NCBI Taxonomy" id="182803"/>
    <lineage>
        <taxon>Eukaryota</taxon>
        <taxon>Metazoa</taxon>
        <taxon>Ecdysozoa</taxon>
        <taxon>Arthropoda</taxon>
        <taxon>Chelicerata</taxon>
        <taxon>Arachnida</taxon>
        <taxon>Araneae</taxon>
        <taxon>Araneomorphae</taxon>
        <taxon>Entelegynae</taxon>
        <taxon>Araneoidea</taxon>
        <taxon>Araneidae</taxon>
        <taxon>Araneus</taxon>
    </lineage>
</organism>
<reference evidence="1 2" key="1">
    <citation type="journal article" date="2019" name="Sci. Rep.">
        <title>Orb-weaving spider Araneus ventricosus genome elucidates the spidroin gene catalogue.</title>
        <authorList>
            <person name="Kono N."/>
            <person name="Nakamura H."/>
            <person name="Ohtoshi R."/>
            <person name="Moran D.A.P."/>
            <person name="Shinohara A."/>
            <person name="Yoshida Y."/>
            <person name="Fujiwara M."/>
            <person name="Mori M."/>
            <person name="Tomita M."/>
            <person name="Arakawa K."/>
        </authorList>
    </citation>
    <scope>NUCLEOTIDE SEQUENCE [LARGE SCALE GENOMIC DNA]</scope>
</reference>
<sequence length="192" mass="21518">MAPTTSSYRKFPFLLMESFNTCLKLAKFPDPLKVGSIILFHKHGKSQTEAFSYRHISLLPTIGRSSKIPVKDQRSGTENKASHKGSGLALWNLVANEILKENWPINTNIQPLADDFVLLSHALTRVQLEAQINQSIDKLSTYVSKTHLQISAEKQIISSTARWLGDPPFAGKAKELKAPMLSNISEFIFIKR</sequence>
<dbReference type="EMBL" id="BGPR01023525">
    <property type="protein sequence ID" value="GBN90757.1"/>
    <property type="molecule type" value="Genomic_DNA"/>
</dbReference>
<evidence type="ECO:0000313" key="1">
    <source>
        <dbReference type="EMBL" id="GBN90757.1"/>
    </source>
</evidence>
<accession>A0A4Y2SRB5</accession>
<dbReference type="OrthoDB" id="6437148at2759"/>
<comment type="caution">
    <text evidence="1">The sequence shown here is derived from an EMBL/GenBank/DDBJ whole genome shotgun (WGS) entry which is preliminary data.</text>
</comment>